<dbReference type="Pfam" id="PF06200">
    <property type="entry name" value="tify"/>
    <property type="match status" value="1"/>
</dbReference>
<evidence type="ECO:0000259" key="4">
    <source>
        <dbReference type="PROSITE" id="PS51320"/>
    </source>
</evidence>
<dbReference type="SMART" id="SM00979">
    <property type="entry name" value="TIFY"/>
    <property type="match status" value="1"/>
</dbReference>
<dbReference type="Pfam" id="PF09425">
    <property type="entry name" value="Jas_motif"/>
    <property type="match status" value="1"/>
</dbReference>
<name>A0A816PMZ8_BRANA</name>
<dbReference type="Proteomes" id="UP001295469">
    <property type="component" value="Chromosome A09"/>
</dbReference>
<comment type="function">
    <text evidence="2">Repressor of jasmonate responses.</text>
</comment>
<feature type="region of interest" description="Disordered" evidence="3">
    <location>
        <begin position="194"/>
        <end position="223"/>
    </location>
</feature>
<organism evidence="5">
    <name type="scientific">Brassica napus</name>
    <name type="common">Rape</name>
    <dbReference type="NCBI Taxonomy" id="3708"/>
    <lineage>
        <taxon>Eukaryota</taxon>
        <taxon>Viridiplantae</taxon>
        <taxon>Streptophyta</taxon>
        <taxon>Embryophyta</taxon>
        <taxon>Tracheophyta</taxon>
        <taxon>Spermatophyta</taxon>
        <taxon>Magnoliopsida</taxon>
        <taxon>eudicotyledons</taxon>
        <taxon>Gunneridae</taxon>
        <taxon>Pentapetalae</taxon>
        <taxon>rosids</taxon>
        <taxon>malvids</taxon>
        <taxon>Brassicales</taxon>
        <taxon>Brassicaceae</taxon>
        <taxon>Brassiceae</taxon>
        <taxon>Brassica</taxon>
    </lineage>
</organism>
<evidence type="ECO:0000313" key="5">
    <source>
        <dbReference type="EMBL" id="CAF2050378.1"/>
    </source>
</evidence>
<dbReference type="InterPro" id="IPR010399">
    <property type="entry name" value="Tify_dom"/>
</dbReference>
<dbReference type="GO" id="GO:0031347">
    <property type="term" value="P:regulation of defense response"/>
    <property type="evidence" value="ECO:0007669"/>
    <property type="project" value="UniProtKB-UniRule"/>
</dbReference>
<dbReference type="InterPro" id="IPR040390">
    <property type="entry name" value="TIFY/JAZ"/>
</dbReference>
<keyword evidence="2" id="KW-1184">Jasmonic acid signaling pathway</keyword>
<dbReference type="GO" id="GO:2000022">
    <property type="term" value="P:regulation of jasmonic acid mediated signaling pathway"/>
    <property type="evidence" value="ECO:0007669"/>
    <property type="project" value="UniProtKB-UniRule"/>
</dbReference>
<dbReference type="GO" id="GO:0005634">
    <property type="term" value="C:nucleus"/>
    <property type="evidence" value="ECO:0007669"/>
    <property type="project" value="UniProtKB-SubCell"/>
</dbReference>
<proteinExistence type="inferred from homology"/>
<dbReference type="GO" id="GO:0009611">
    <property type="term" value="P:response to wounding"/>
    <property type="evidence" value="ECO:0007669"/>
    <property type="project" value="UniProtKB-UniRule"/>
</dbReference>
<gene>
    <name evidence="5" type="ORF">DARMORV10_A09P60410.1</name>
</gene>
<dbReference type="InterPro" id="IPR018467">
    <property type="entry name" value="CCT_CS"/>
</dbReference>
<comment type="domain">
    <text evidence="2">The jas domain is required for interaction with COI1.</text>
</comment>
<feature type="domain" description="Tify" evidence="4">
    <location>
        <begin position="223"/>
        <end position="258"/>
    </location>
</feature>
<keyword evidence="2" id="KW-0539">Nucleus</keyword>
<feature type="compositionally biased region" description="Basic and acidic residues" evidence="3">
    <location>
        <begin position="402"/>
        <end position="417"/>
    </location>
</feature>
<dbReference type="PANTHER" id="PTHR33077">
    <property type="entry name" value="PROTEIN TIFY 4A-RELATED-RELATED"/>
    <property type="match status" value="1"/>
</dbReference>
<dbReference type="EMBL" id="HG994363">
    <property type="protein sequence ID" value="CAF2050378.1"/>
    <property type="molecule type" value="Genomic_DNA"/>
</dbReference>
<dbReference type="PROSITE" id="PS51320">
    <property type="entry name" value="TIFY"/>
    <property type="match status" value="1"/>
</dbReference>
<evidence type="ECO:0000256" key="2">
    <source>
        <dbReference type="RuleBase" id="RU369065"/>
    </source>
</evidence>
<feature type="region of interest" description="Disordered" evidence="3">
    <location>
        <begin position="351"/>
        <end position="417"/>
    </location>
</feature>
<comment type="similarity">
    <text evidence="1 2">Belongs to the TIFY/JAZ family.</text>
</comment>
<dbReference type="PANTHER" id="PTHR33077:SF146">
    <property type="entry name" value="PROTEIN TIFY 11A"/>
    <property type="match status" value="1"/>
</dbReference>
<dbReference type="AlphaFoldDB" id="A0A816PMZ8"/>
<evidence type="ECO:0000256" key="1">
    <source>
        <dbReference type="ARBA" id="ARBA00008614"/>
    </source>
</evidence>
<accession>A0A816PMZ8</accession>
<sequence>MLIVLWCNRRRVCFMLELGLHFSSAMNSVSGLRFSIPIPHWAIPLSLTPPSFPFQVRPMSRSDYTGPVLLGFYYYRALDFYPFYRFIAFGPWAPIYRLCYLVFRTFGLCHTLYFECYRYWAFKPCDTILTFIFINGDFINYYLSNCFYYFESDGCHINLDLIRKPDSDLGLPGYSCPPGKQNAMQKAVSETKALDVCQRDSKAEPSPPSGGKAKDTNLSKPASDSGSSQLTIFFGGQVLVYNEFPADKAKEIMEVAKKAKPVTEVNIQTQINVENNNTNNIQTQINVENNNNNKSNMVLPDLNEPTDSMDINPQQQQENQVVERIARRASLHRFFAKRKDRAVARAPYQVNQNGGHHHYPPKPETAHGQPLESGQSSKRPENAVAQTMSHPKPVGDKNTSIKIEEEGQCSKDLELRL</sequence>
<evidence type="ECO:0000256" key="3">
    <source>
        <dbReference type="SAM" id="MobiDB-lite"/>
    </source>
</evidence>
<comment type="subcellular location">
    <subcellularLocation>
        <location evidence="2">Nucleus</location>
    </subcellularLocation>
</comment>
<protein>
    <recommendedName>
        <fullName evidence="2">Protein TIFY</fullName>
    </recommendedName>
    <alternativeName>
        <fullName evidence="2">Jasmonate ZIM domain-containing protein</fullName>
    </alternativeName>
</protein>
<reference evidence="5" key="1">
    <citation type="submission" date="2021-01" db="EMBL/GenBank/DDBJ databases">
        <authorList>
            <consortium name="Genoscope - CEA"/>
            <person name="William W."/>
        </authorList>
    </citation>
    <scope>NUCLEOTIDE SEQUENCE</scope>
</reference>